<dbReference type="InterPro" id="IPR003736">
    <property type="entry name" value="PAAI_dom"/>
</dbReference>
<keyword evidence="1 3" id="KW-0378">Hydrolase</keyword>
<evidence type="ECO:0000313" key="4">
    <source>
        <dbReference type="Proteomes" id="UP001596303"/>
    </source>
</evidence>
<name>A0ABW1SBQ9_9PROT</name>
<dbReference type="CDD" id="cd03443">
    <property type="entry name" value="PaaI_thioesterase"/>
    <property type="match status" value="1"/>
</dbReference>
<evidence type="ECO:0000259" key="2">
    <source>
        <dbReference type="Pfam" id="PF03061"/>
    </source>
</evidence>
<dbReference type="EMBL" id="JBHSSW010000017">
    <property type="protein sequence ID" value="MFC6198988.1"/>
    <property type="molecule type" value="Genomic_DNA"/>
</dbReference>
<dbReference type="Pfam" id="PF03061">
    <property type="entry name" value="4HBT"/>
    <property type="match status" value="1"/>
</dbReference>
<evidence type="ECO:0000256" key="1">
    <source>
        <dbReference type="ARBA" id="ARBA00022801"/>
    </source>
</evidence>
<evidence type="ECO:0000313" key="3">
    <source>
        <dbReference type="EMBL" id="MFC6198988.1"/>
    </source>
</evidence>
<keyword evidence="4" id="KW-1185">Reference proteome</keyword>
<dbReference type="Proteomes" id="UP001596303">
    <property type="component" value="Unassembled WGS sequence"/>
</dbReference>
<dbReference type="Gene3D" id="3.10.129.10">
    <property type="entry name" value="Hotdog Thioesterase"/>
    <property type="match status" value="1"/>
</dbReference>
<gene>
    <name evidence="3" type="ORF">ACFQDM_12915</name>
</gene>
<dbReference type="InterPro" id="IPR006683">
    <property type="entry name" value="Thioestr_dom"/>
</dbReference>
<proteinExistence type="predicted"/>
<dbReference type="EC" id="3.1.2.-" evidence="3"/>
<reference evidence="4" key="1">
    <citation type="journal article" date="2019" name="Int. J. Syst. Evol. Microbiol.">
        <title>The Global Catalogue of Microorganisms (GCM) 10K type strain sequencing project: providing services to taxonomists for standard genome sequencing and annotation.</title>
        <authorList>
            <consortium name="The Broad Institute Genomics Platform"/>
            <consortium name="The Broad Institute Genome Sequencing Center for Infectious Disease"/>
            <person name="Wu L."/>
            <person name="Ma J."/>
        </authorList>
    </citation>
    <scope>NUCLEOTIDE SEQUENCE [LARGE SCALE GENOMIC DNA]</scope>
    <source>
        <strain evidence="4">CGMCC-1.15741</strain>
    </source>
</reference>
<organism evidence="3 4">
    <name type="scientific">Ponticaulis profundi</name>
    <dbReference type="NCBI Taxonomy" id="2665222"/>
    <lineage>
        <taxon>Bacteria</taxon>
        <taxon>Pseudomonadati</taxon>
        <taxon>Pseudomonadota</taxon>
        <taxon>Alphaproteobacteria</taxon>
        <taxon>Hyphomonadales</taxon>
        <taxon>Hyphomonadaceae</taxon>
        <taxon>Ponticaulis</taxon>
    </lineage>
</organism>
<accession>A0ABW1SBQ9</accession>
<dbReference type="PANTHER" id="PTHR43240:SF1">
    <property type="entry name" value="BLR5584 PROTEIN"/>
    <property type="match status" value="1"/>
</dbReference>
<dbReference type="InterPro" id="IPR029069">
    <property type="entry name" value="HotDog_dom_sf"/>
</dbReference>
<dbReference type="PANTHER" id="PTHR43240">
    <property type="entry name" value="1,4-DIHYDROXY-2-NAPHTHOYL-COA THIOESTERASE 1"/>
    <property type="match status" value="1"/>
</dbReference>
<sequence>MAEFDPAKFFSGQHGTAPPSAALLNFEFQEADVERGWIRIKFTPRQEFLNPAGVIQGGFLVAMLDDTMGPAVIVKSGGTKMTTSIDIHTHFMRPVKLAPVYCEAEVTRLGRSIAYIEGKLFDEAGRLCVRATSSAMIMSFPTSE</sequence>
<dbReference type="RefSeq" id="WP_377379677.1">
    <property type="nucleotide sequence ID" value="NZ_JBHSSW010000017.1"/>
</dbReference>
<dbReference type="GO" id="GO:0016787">
    <property type="term" value="F:hydrolase activity"/>
    <property type="evidence" value="ECO:0007669"/>
    <property type="project" value="UniProtKB-KW"/>
</dbReference>
<dbReference type="NCBIfam" id="TIGR00369">
    <property type="entry name" value="unchar_dom_1"/>
    <property type="match status" value="1"/>
</dbReference>
<feature type="domain" description="Thioesterase" evidence="2">
    <location>
        <begin position="53"/>
        <end position="128"/>
    </location>
</feature>
<protein>
    <submittedName>
        <fullName evidence="3">PaaI family thioesterase</fullName>
        <ecNumber evidence="3">3.1.2.-</ecNumber>
    </submittedName>
</protein>
<comment type="caution">
    <text evidence="3">The sequence shown here is derived from an EMBL/GenBank/DDBJ whole genome shotgun (WGS) entry which is preliminary data.</text>
</comment>
<dbReference type="SUPFAM" id="SSF54637">
    <property type="entry name" value="Thioesterase/thiol ester dehydrase-isomerase"/>
    <property type="match status" value="1"/>
</dbReference>